<evidence type="ECO:0000256" key="4">
    <source>
        <dbReference type="ARBA" id="ARBA00048782"/>
    </source>
</evidence>
<dbReference type="InterPro" id="IPR002569">
    <property type="entry name" value="Met_Sox_Rdtase_MsrA_dom"/>
</dbReference>
<proteinExistence type="predicted"/>
<accession>A0ABP8E7W6</accession>
<dbReference type="Proteomes" id="UP001500027">
    <property type="component" value="Unassembled WGS sequence"/>
</dbReference>
<comment type="catalytic activity">
    <reaction evidence="4">
        <text>[thioredoxin]-disulfide + L-methionine + H2O = L-methionine (S)-S-oxide + [thioredoxin]-dithiol</text>
        <dbReference type="Rhea" id="RHEA:19993"/>
        <dbReference type="Rhea" id="RHEA-COMP:10698"/>
        <dbReference type="Rhea" id="RHEA-COMP:10700"/>
        <dbReference type="ChEBI" id="CHEBI:15377"/>
        <dbReference type="ChEBI" id="CHEBI:29950"/>
        <dbReference type="ChEBI" id="CHEBI:50058"/>
        <dbReference type="ChEBI" id="CHEBI:57844"/>
        <dbReference type="ChEBI" id="CHEBI:58772"/>
        <dbReference type="EC" id="1.8.4.11"/>
    </reaction>
</comment>
<dbReference type="EMBL" id="BAABAV010000001">
    <property type="protein sequence ID" value="GAA4268340.1"/>
    <property type="molecule type" value="Genomic_DNA"/>
</dbReference>
<keyword evidence="2" id="KW-0560">Oxidoreductase</keyword>
<dbReference type="InterPro" id="IPR036509">
    <property type="entry name" value="Met_Sox_Rdtase_MsrA_sf"/>
</dbReference>
<reference evidence="7" key="1">
    <citation type="journal article" date="2019" name="Int. J. Syst. Evol. Microbiol.">
        <title>The Global Catalogue of Microorganisms (GCM) 10K type strain sequencing project: providing services to taxonomists for standard genome sequencing and annotation.</title>
        <authorList>
            <consortium name="The Broad Institute Genomics Platform"/>
            <consortium name="The Broad Institute Genome Sequencing Center for Infectious Disease"/>
            <person name="Wu L."/>
            <person name="Ma J."/>
        </authorList>
    </citation>
    <scope>NUCLEOTIDE SEQUENCE [LARGE SCALE GENOMIC DNA]</scope>
    <source>
        <strain evidence="7">JCM 17452</strain>
    </source>
</reference>
<name>A0ABP8E7W6_9FLAO</name>
<gene>
    <name evidence="6" type="primary">msrA_1</name>
    <name evidence="6" type="ORF">GCM10022257_04410</name>
</gene>
<dbReference type="PANTHER" id="PTHR43774:SF1">
    <property type="entry name" value="PEPTIDE METHIONINE SULFOXIDE REDUCTASE MSRA 2"/>
    <property type="match status" value="1"/>
</dbReference>
<dbReference type="SUPFAM" id="SSF55068">
    <property type="entry name" value="Peptide methionine sulfoxide reductase"/>
    <property type="match status" value="1"/>
</dbReference>
<dbReference type="EC" id="1.8.4.11" evidence="1"/>
<evidence type="ECO:0000256" key="3">
    <source>
        <dbReference type="ARBA" id="ARBA00047806"/>
    </source>
</evidence>
<dbReference type="Gene3D" id="3.30.1060.10">
    <property type="entry name" value="Peptide methionine sulphoxide reductase MsrA"/>
    <property type="match status" value="1"/>
</dbReference>
<dbReference type="PANTHER" id="PTHR43774">
    <property type="entry name" value="PEPTIDE METHIONINE SULFOXIDE REDUCTASE"/>
    <property type="match status" value="1"/>
</dbReference>
<keyword evidence="7" id="KW-1185">Reference proteome</keyword>
<protein>
    <recommendedName>
        <fullName evidence="1">peptide-methionine (S)-S-oxide reductase</fullName>
        <ecNumber evidence="1">1.8.4.11</ecNumber>
    </recommendedName>
</protein>
<dbReference type="Pfam" id="PF01625">
    <property type="entry name" value="PMSR"/>
    <property type="match status" value="1"/>
</dbReference>
<evidence type="ECO:0000259" key="5">
    <source>
        <dbReference type="Pfam" id="PF01625"/>
    </source>
</evidence>
<organism evidence="6 7">
    <name type="scientific">Hyunsoonleella aestuarii</name>
    <dbReference type="NCBI Taxonomy" id="912802"/>
    <lineage>
        <taxon>Bacteria</taxon>
        <taxon>Pseudomonadati</taxon>
        <taxon>Bacteroidota</taxon>
        <taxon>Flavobacteriia</taxon>
        <taxon>Flavobacteriales</taxon>
        <taxon>Flavobacteriaceae</taxon>
    </lineage>
</organism>
<evidence type="ECO:0000313" key="7">
    <source>
        <dbReference type="Proteomes" id="UP001500027"/>
    </source>
</evidence>
<evidence type="ECO:0000256" key="1">
    <source>
        <dbReference type="ARBA" id="ARBA00012502"/>
    </source>
</evidence>
<sequence>MKSLQKIAFGGGCHWCTEAVFQSLIGVSKVEQGFVASINENSDFSEAVIVHFNETLISLATLIEIHLYTHKSASNHSMRTKYRSAVYVFTEKQKEHTRSQLDLLQFQFHNKLITQVFSFSKFKASRSQIQNYYYSNPKKPFCESFINPKLQVLLSKFSKYTNQNKLKHLKDESREINYKEYQGS</sequence>
<comment type="catalytic activity">
    <reaction evidence="3">
        <text>L-methionyl-[protein] + [thioredoxin]-disulfide + H2O = L-methionyl-(S)-S-oxide-[protein] + [thioredoxin]-dithiol</text>
        <dbReference type="Rhea" id="RHEA:14217"/>
        <dbReference type="Rhea" id="RHEA-COMP:10698"/>
        <dbReference type="Rhea" id="RHEA-COMP:10700"/>
        <dbReference type="Rhea" id="RHEA-COMP:12313"/>
        <dbReference type="Rhea" id="RHEA-COMP:12315"/>
        <dbReference type="ChEBI" id="CHEBI:15377"/>
        <dbReference type="ChEBI" id="CHEBI:16044"/>
        <dbReference type="ChEBI" id="CHEBI:29950"/>
        <dbReference type="ChEBI" id="CHEBI:44120"/>
        <dbReference type="ChEBI" id="CHEBI:50058"/>
        <dbReference type="EC" id="1.8.4.11"/>
    </reaction>
</comment>
<evidence type="ECO:0000313" key="6">
    <source>
        <dbReference type="EMBL" id="GAA4268340.1"/>
    </source>
</evidence>
<dbReference type="RefSeq" id="WP_139001696.1">
    <property type="nucleotide sequence ID" value="NZ_BAABAV010000001.1"/>
</dbReference>
<feature type="domain" description="Peptide methionine sulphoxide reductase MsrA" evidence="5">
    <location>
        <begin position="6"/>
        <end position="142"/>
    </location>
</feature>
<evidence type="ECO:0000256" key="2">
    <source>
        <dbReference type="ARBA" id="ARBA00023002"/>
    </source>
</evidence>
<comment type="caution">
    <text evidence="6">The sequence shown here is derived from an EMBL/GenBank/DDBJ whole genome shotgun (WGS) entry which is preliminary data.</text>
</comment>